<evidence type="ECO:0000313" key="1">
    <source>
        <dbReference type="EMBL" id="KAI4331842.1"/>
    </source>
</evidence>
<dbReference type="Proteomes" id="UP000828941">
    <property type="component" value="Chromosome 7"/>
</dbReference>
<gene>
    <name evidence="1" type="ORF">L6164_016797</name>
</gene>
<keyword evidence="2" id="KW-1185">Reference proteome</keyword>
<reference evidence="1 2" key="1">
    <citation type="journal article" date="2022" name="DNA Res.">
        <title>Chromosomal-level genome assembly of the orchid tree Bauhinia variegata (Leguminosae; Cercidoideae) supports the allotetraploid origin hypothesis of Bauhinia.</title>
        <authorList>
            <person name="Zhong Y."/>
            <person name="Chen Y."/>
            <person name="Zheng D."/>
            <person name="Pang J."/>
            <person name="Liu Y."/>
            <person name="Luo S."/>
            <person name="Meng S."/>
            <person name="Qian L."/>
            <person name="Wei D."/>
            <person name="Dai S."/>
            <person name="Zhou R."/>
        </authorList>
    </citation>
    <scope>NUCLEOTIDE SEQUENCE [LARGE SCALE GENOMIC DNA]</scope>
    <source>
        <strain evidence="1">BV-YZ2020</strain>
    </source>
</reference>
<accession>A0ACB9N5K4</accession>
<organism evidence="1 2">
    <name type="scientific">Bauhinia variegata</name>
    <name type="common">Purple orchid tree</name>
    <name type="synonym">Phanera variegata</name>
    <dbReference type="NCBI Taxonomy" id="167791"/>
    <lineage>
        <taxon>Eukaryota</taxon>
        <taxon>Viridiplantae</taxon>
        <taxon>Streptophyta</taxon>
        <taxon>Embryophyta</taxon>
        <taxon>Tracheophyta</taxon>
        <taxon>Spermatophyta</taxon>
        <taxon>Magnoliopsida</taxon>
        <taxon>eudicotyledons</taxon>
        <taxon>Gunneridae</taxon>
        <taxon>Pentapetalae</taxon>
        <taxon>rosids</taxon>
        <taxon>fabids</taxon>
        <taxon>Fabales</taxon>
        <taxon>Fabaceae</taxon>
        <taxon>Cercidoideae</taxon>
        <taxon>Cercideae</taxon>
        <taxon>Bauhiniinae</taxon>
        <taxon>Bauhinia</taxon>
    </lineage>
</organism>
<evidence type="ECO:0000313" key="2">
    <source>
        <dbReference type="Proteomes" id="UP000828941"/>
    </source>
</evidence>
<sequence>MMDPFKDIRDDTFLVGTLRPQNKRCNRQPDMHINPYEGMEYMSEELHIPENSDDDEAVICFELGTVFANLAQFKQALKDYCVYEGKELIFVKNDKEMYRIFCQPPCPFTILYS</sequence>
<dbReference type="EMBL" id="CM039432">
    <property type="protein sequence ID" value="KAI4331842.1"/>
    <property type="molecule type" value="Genomic_DNA"/>
</dbReference>
<comment type="caution">
    <text evidence="1">The sequence shown here is derived from an EMBL/GenBank/DDBJ whole genome shotgun (WGS) entry which is preliminary data.</text>
</comment>
<name>A0ACB9N5K4_BAUVA</name>
<protein>
    <submittedName>
        <fullName evidence="1">Uncharacterized protein</fullName>
    </submittedName>
</protein>
<proteinExistence type="predicted"/>